<dbReference type="EMBL" id="JARYMX010000257">
    <property type="protein sequence ID" value="KAJ9535423.1"/>
    <property type="molecule type" value="Genomic_DNA"/>
</dbReference>
<dbReference type="PANTHER" id="PTHR38146">
    <property type="entry name" value="30S RIBOSOMAL PROTEIN S12, CHLOROPLASTIC"/>
    <property type="match status" value="1"/>
</dbReference>
<feature type="compositionally biased region" description="Polar residues" evidence="1">
    <location>
        <begin position="12"/>
        <end position="24"/>
    </location>
</feature>
<dbReference type="PANTHER" id="PTHR38146:SF8">
    <property type="entry name" value="TIFY DOMAIN-CONTAINING PROTEIN"/>
    <property type="match status" value="1"/>
</dbReference>
<sequence length="491" mass="55205">MATKHELRSLRDLTTTPYGTSNDSHAPPVSAFPKAPSLSRGFRGMSSPGKGGILNALATALHGSIRTAPSIHRLRLGLLAFVSQCQCRPSRVLSPLVFFPISTHFTAPPEIPSAPTTLYAQSFRITLASLYYRGCWHRVSRCLFPNTFMTRGPSTSTRHCSVSFRPLRKIPHAASRSSLGRVSVPVWLIILSDQLLDHRLGKLLPHQLLIRREPLLGRILLLLLTYGVLAPFPAVVPLPRQVLTRYSPVRHWKHHFPSDLHVLSMPPAFILSQDRTLHEIHSCITYSFLVHKADSELSFIPRPNLYPCASYLPGVRSQNIAIPAPSRQSHEPLSISFNHAGQRVEKLNDTILEQLGAGLLFLSLSLSEIGLTTDSSHSTWFHKTTRFSRSKSSSVFYSIRVGEEPDPRKQNQVKMIRINPFFCAKDLTISEGTEFHLFSISIKSFLCEHIQDSHYKKDNGNPTINYFIYEIHSNRDTCPTETEFVTCYPLT</sequence>
<dbReference type="AlphaFoldDB" id="A0AA38S409"/>
<name>A0AA38S409_9ASTR</name>
<protein>
    <submittedName>
        <fullName evidence="2">Uncharacterized protein</fullName>
    </submittedName>
</protein>
<organism evidence="2 3">
    <name type="scientific">Centaurea solstitialis</name>
    <name type="common">yellow star-thistle</name>
    <dbReference type="NCBI Taxonomy" id="347529"/>
    <lineage>
        <taxon>Eukaryota</taxon>
        <taxon>Viridiplantae</taxon>
        <taxon>Streptophyta</taxon>
        <taxon>Embryophyta</taxon>
        <taxon>Tracheophyta</taxon>
        <taxon>Spermatophyta</taxon>
        <taxon>Magnoliopsida</taxon>
        <taxon>eudicotyledons</taxon>
        <taxon>Gunneridae</taxon>
        <taxon>Pentapetalae</taxon>
        <taxon>asterids</taxon>
        <taxon>campanulids</taxon>
        <taxon>Asterales</taxon>
        <taxon>Asteraceae</taxon>
        <taxon>Carduoideae</taxon>
        <taxon>Cardueae</taxon>
        <taxon>Centaureinae</taxon>
        <taxon>Centaurea</taxon>
    </lineage>
</organism>
<comment type="caution">
    <text evidence="2">The sequence shown here is derived from an EMBL/GenBank/DDBJ whole genome shotgun (WGS) entry which is preliminary data.</text>
</comment>
<proteinExistence type="predicted"/>
<feature type="compositionally biased region" description="Basic and acidic residues" evidence="1">
    <location>
        <begin position="1"/>
        <end position="11"/>
    </location>
</feature>
<evidence type="ECO:0000313" key="2">
    <source>
        <dbReference type="EMBL" id="KAJ9535423.1"/>
    </source>
</evidence>
<feature type="region of interest" description="Disordered" evidence="1">
    <location>
        <begin position="1"/>
        <end position="31"/>
    </location>
</feature>
<gene>
    <name evidence="2" type="ORF">OSB04_un001449</name>
</gene>
<evidence type="ECO:0000256" key="1">
    <source>
        <dbReference type="SAM" id="MobiDB-lite"/>
    </source>
</evidence>
<keyword evidence="3" id="KW-1185">Reference proteome</keyword>
<accession>A0AA38S409</accession>
<reference evidence="2" key="1">
    <citation type="submission" date="2023-03" db="EMBL/GenBank/DDBJ databases">
        <title>Chromosome-scale reference genome and RAD-based genetic map of yellow starthistle (Centaurea solstitialis) reveal putative structural variation and QTLs associated with invader traits.</title>
        <authorList>
            <person name="Reatini B."/>
            <person name="Cang F.A."/>
            <person name="Jiang Q."/>
            <person name="Mckibben M.T.W."/>
            <person name="Barker M.S."/>
            <person name="Rieseberg L.H."/>
            <person name="Dlugosch K.M."/>
        </authorList>
    </citation>
    <scope>NUCLEOTIDE SEQUENCE</scope>
    <source>
        <strain evidence="2">CAN-66</strain>
        <tissue evidence="2">Leaf</tissue>
    </source>
</reference>
<dbReference type="Proteomes" id="UP001172457">
    <property type="component" value="Unassembled WGS sequence"/>
</dbReference>
<evidence type="ECO:0000313" key="3">
    <source>
        <dbReference type="Proteomes" id="UP001172457"/>
    </source>
</evidence>